<dbReference type="EMBL" id="AFOJ01000003">
    <property type="protein sequence ID" value="EGM52968.1"/>
    <property type="molecule type" value="Genomic_DNA"/>
</dbReference>
<dbReference type="Proteomes" id="UP000002971">
    <property type="component" value="Unassembled WGS sequence"/>
</dbReference>
<comment type="caution">
    <text evidence="1">The sequence shown here is derived from an EMBL/GenBank/DDBJ whole genome shotgun (WGS) entry which is preliminary data.</text>
</comment>
<gene>
    <name evidence="1" type="ORF">LRU_00903</name>
</gene>
<sequence length="37" mass="4416">MCQKESPTEQASLLMLDMNRCDIKVQLEWLINLNYLM</sequence>
<proteinExistence type="predicted"/>
<organism evidence="1 2">
    <name type="scientific">Ligilactobacillus ruminis SPM0211</name>
    <dbReference type="NCBI Taxonomy" id="1040964"/>
    <lineage>
        <taxon>Bacteria</taxon>
        <taxon>Bacillati</taxon>
        <taxon>Bacillota</taxon>
        <taxon>Bacilli</taxon>
        <taxon>Lactobacillales</taxon>
        <taxon>Lactobacillaceae</taxon>
        <taxon>Ligilactobacillus</taxon>
    </lineage>
</organism>
<reference evidence="1 2" key="1">
    <citation type="journal article" date="2011" name="J. Bacteriol.">
        <title>Genome Sequence of Lactobacillus ruminis SPM0211, Isolated from a Fecal Sample from a Healthy Korean.</title>
        <authorList>
            <person name="Lee S."/>
            <person name="Cho Y.J."/>
            <person name="Lee A.H."/>
            <person name="Chun J."/>
            <person name="Ha N.J."/>
            <person name="Ko G."/>
        </authorList>
    </citation>
    <scope>NUCLEOTIDE SEQUENCE [LARGE SCALE GENOMIC DNA]</scope>
    <source>
        <strain evidence="1 2">SPM0211</strain>
    </source>
</reference>
<dbReference type="AlphaFoldDB" id="F7QZP7"/>
<protein>
    <submittedName>
        <fullName evidence="1">Uncharacterized protein</fullName>
    </submittedName>
</protein>
<accession>F7QZP7</accession>
<name>F7QZP7_9LACO</name>
<evidence type="ECO:0000313" key="1">
    <source>
        <dbReference type="EMBL" id="EGM52968.1"/>
    </source>
</evidence>
<evidence type="ECO:0000313" key="2">
    <source>
        <dbReference type="Proteomes" id="UP000002971"/>
    </source>
</evidence>